<protein>
    <submittedName>
        <fullName evidence="1">Uncharacterized protein</fullName>
    </submittedName>
</protein>
<keyword evidence="2" id="KW-1185">Reference proteome</keyword>
<reference evidence="2" key="1">
    <citation type="journal article" date="2011" name="PLoS Genet.">
        <title>Genomic analysis of the necrotrophic fungal pathogens Sclerotinia sclerotiorum and Botrytis cinerea.</title>
        <authorList>
            <person name="Amselem J."/>
            <person name="Cuomo C.A."/>
            <person name="van Kan J.A."/>
            <person name="Viaud M."/>
            <person name="Benito E.P."/>
            <person name="Couloux A."/>
            <person name="Coutinho P.M."/>
            <person name="de Vries R.P."/>
            <person name="Dyer P.S."/>
            <person name="Fillinger S."/>
            <person name="Fournier E."/>
            <person name="Gout L."/>
            <person name="Hahn M."/>
            <person name="Kohn L."/>
            <person name="Lapalu N."/>
            <person name="Plummer K.M."/>
            <person name="Pradier J.M."/>
            <person name="Quevillon E."/>
            <person name="Sharon A."/>
            <person name="Simon A."/>
            <person name="ten Have A."/>
            <person name="Tudzynski B."/>
            <person name="Tudzynski P."/>
            <person name="Wincker P."/>
            <person name="Andrew M."/>
            <person name="Anthouard V."/>
            <person name="Beever R.E."/>
            <person name="Beffa R."/>
            <person name="Benoit I."/>
            <person name="Bouzid O."/>
            <person name="Brault B."/>
            <person name="Chen Z."/>
            <person name="Choquer M."/>
            <person name="Collemare J."/>
            <person name="Cotton P."/>
            <person name="Danchin E.G."/>
            <person name="Da Silva C."/>
            <person name="Gautier A."/>
            <person name="Giraud C."/>
            <person name="Giraud T."/>
            <person name="Gonzalez C."/>
            <person name="Grossetete S."/>
            <person name="Guldener U."/>
            <person name="Henrissat B."/>
            <person name="Howlett B.J."/>
            <person name="Kodira C."/>
            <person name="Kretschmer M."/>
            <person name="Lappartient A."/>
            <person name="Leroch M."/>
            <person name="Levis C."/>
            <person name="Mauceli E."/>
            <person name="Neuveglise C."/>
            <person name="Oeser B."/>
            <person name="Pearson M."/>
            <person name="Poulain J."/>
            <person name="Poussereau N."/>
            <person name="Quesneville H."/>
            <person name="Rascle C."/>
            <person name="Schumacher J."/>
            <person name="Segurens B."/>
            <person name="Sexton A."/>
            <person name="Silva E."/>
            <person name="Sirven C."/>
            <person name="Soanes D.M."/>
            <person name="Talbot N.J."/>
            <person name="Templeton M."/>
            <person name="Yandava C."/>
            <person name="Yarden O."/>
            <person name="Zeng Q."/>
            <person name="Rollins J.A."/>
            <person name="Lebrun M.H."/>
            <person name="Dickman M."/>
        </authorList>
    </citation>
    <scope>NUCLEOTIDE SEQUENCE [LARGE SCALE GENOMIC DNA]</scope>
    <source>
        <strain evidence="2">ATCC 18683 / 1980 / Ss-1</strain>
    </source>
</reference>
<dbReference type="KEGG" id="ssl:SS1G_08785"/>
<dbReference type="InParanoid" id="A7ETX8"/>
<name>A7ETX8_SCLS1</name>
<evidence type="ECO:0000313" key="2">
    <source>
        <dbReference type="Proteomes" id="UP000001312"/>
    </source>
</evidence>
<dbReference type="Proteomes" id="UP000001312">
    <property type="component" value="Unassembled WGS sequence"/>
</dbReference>
<organism evidence="1 2">
    <name type="scientific">Sclerotinia sclerotiorum (strain ATCC 18683 / 1980 / Ss-1)</name>
    <name type="common">White mold</name>
    <name type="synonym">Whetzelinia sclerotiorum</name>
    <dbReference type="NCBI Taxonomy" id="665079"/>
    <lineage>
        <taxon>Eukaryota</taxon>
        <taxon>Fungi</taxon>
        <taxon>Dikarya</taxon>
        <taxon>Ascomycota</taxon>
        <taxon>Pezizomycotina</taxon>
        <taxon>Leotiomycetes</taxon>
        <taxon>Helotiales</taxon>
        <taxon>Sclerotiniaceae</taxon>
        <taxon>Sclerotinia</taxon>
    </lineage>
</organism>
<evidence type="ECO:0000313" key="1">
    <source>
        <dbReference type="EMBL" id="EDN92920.1"/>
    </source>
</evidence>
<dbReference type="AlphaFoldDB" id="A7ETX8"/>
<proteinExistence type="predicted"/>
<dbReference type="EMBL" id="CH476632">
    <property type="protein sequence ID" value="EDN92920.1"/>
    <property type="molecule type" value="Genomic_DNA"/>
</dbReference>
<gene>
    <name evidence="1" type="ORF">SS1G_08785</name>
</gene>
<accession>A7ETX8</accession>
<dbReference type="RefSeq" id="XP_001590021.1">
    <property type="nucleotide sequence ID" value="XM_001589971.1"/>
</dbReference>
<dbReference type="GeneID" id="5486298"/>
<sequence length="140" mass="16070">MDEMNLGTDHPFPPPPLLSKITYIAMLCHKALMVDTLTKRSRFPNDDYGNLYSTCDVVPMDCGREEVREFLALRLVTKCCVPTLDSFDIDASDSPIMKVMIHMVWELVWDMWSSATTCSRRSDYFDETFNSPRAQDKVCS</sequence>